<evidence type="ECO:0000256" key="1">
    <source>
        <dbReference type="ARBA" id="ARBA00004167"/>
    </source>
</evidence>
<dbReference type="GO" id="GO:0005886">
    <property type="term" value="C:plasma membrane"/>
    <property type="evidence" value="ECO:0007669"/>
    <property type="project" value="UniProtKB-SubCell"/>
</dbReference>
<dbReference type="Gene3D" id="3.30.479.30">
    <property type="entry name" value="Band 7 domain"/>
    <property type="match status" value="1"/>
</dbReference>
<comment type="subcellular location">
    <subcellularLocation>
        <location evidence="2">Cell membrane</location>
    </subcellularLocation>
    <subcellularLocation>
        <location evidence="1">Membrane</location>
        <topology evidence="1">Single-pass membrane protein</topology>
    </subcellularLocation>
</comment>
<keyword evidence="4" id="KW-1003">Cell membrane</keyword>
<proteinExistence type="inferred from homology"/>
<dbReference type="SMART" id="SM00244">
    <property type="entry name" value="PHB"/>
    <property type="match status" value="1"/>
</dbReference>
<accession>A0AAU8LT87</accession>
<evidence type="ECO:0000256" key="7">
    <source>
        <dbReference type="SAM" id="MobiDB-lite"/>
    </source>
</evidence>
<dbReference type="Pfam" id="PF15975">
    <property type="entry name" value="Flot"/>
    <property type="match status" value="1"/>
</dbReference>
<organism evidence="10">
    <name type="scientific">Candidatus Electrothrix aestuarii</name>
    <dbReference type="NCBI Taxonomy" id="3062594"/>
    <lineage>
        <taxon>Bacteria</taxon>
        <taxon>Pseudomonadati</taxon>
        <taxon>Thermodesulfobacteriota</taxon>
        <taxon>Desulfobulbia</taxon>
        <taxon>Desulfobulbales</taxon>
        <taxon>Desulfobulbaceae</taxon>
        <taxon>Candidatus Electrothrix</taxon>
    </lineage>
</organism>
<dbReference type="PANTHER" id="PTHR13806:SF31">
    <property type="entry name" value="FLOTILLIN-LIKE PROTEIN 1-RELATED"/>
    <property type="match status" value="1"/>
</dbReference>
<dbReference type="AlphaFoldDB" id="A0AAU8LT87"/>
<reference evidence="10" key="1">
    <citation type="journal article" date="2024" name="Syst. Appl. Microbiol.">
        <title>First single-strain enrichments of Electrothrix cable bacteria, description of E. aestuarii sp. nov. and E. rattekaaiensis sp. nov., and proposal of a cable bacteria taxonomy following the rules of the SeqCode.</title>
        <authorList>
            <person name="Plum-Jensen L.E."/>
            <person name="Schramm A."/>
            <person name="Marshall I.P.G."/>
        </authorList>
    </citation>
    <scope>NUCLEOTIDE SEQUENCE</scope>
    <source>
        <strain evidence="10">Rat1</strain>
    </source>
</reference>
<feature type="coiled-coil region" evidence="6">
    <location>
        <begin position="202"/>
        <end position="249"/>
    </location>
</feature>
<evidence type="ECO:0000256" key="4">
    <source>
        <dbReference type="ARBA" id="ARBA00022475"/>
    </source>
</evidence>
<dbReference type="InterPro" id="IPR001107">
    <property type="entry name" value="Band_7"/>
</dbReference>
<dbReference type="InterPro" id="IPR036013">
    <property type="entry name" value="Band_7/SPFH_dom_sf"/>
</dbReference>
<dbReference type="PANTHER" id="PTHR13806">
    <property type="entry name" value="FLOTILLIN-RELATED"/>
    <property type="match status" value="1"/>
</dbReference>
<gene>
    <name evidence="10" type="ORF">Q3M24_17460</name>
</gene>
<evidence type="ECO:0000256" key="3">
    <source>
        <dbReference type="ARBA" id="ARBA00007161"/>
    </source>
</evidence>
<dbReference type="Pfam" id="PF01145">
    <property type="entry name" value="Band_7"/>
    <property type="match status" value="1"/>
</dbReference>
<feature type="compositionally biased region" description="Basic and acidic residues" evidence="7">
    <location>
        <begin position="560"/>
        <end position="572"/>
    </location>
</feature>
<dbReference type="InterPro" id="IPR031905">
    <property type="entry name" value="Flotillin_C"/>
</dbReference>
<keyword evidence="6" id="KW-0175">Coiled coil</keyword>
<evidence type="ECO:0000256" key="8">
    <source>
        <dbReference type="SAM" id="Phobius"/>
    </source>
</evidence>
<evidence type="ECO:0000256" key="6">
    <source>
        <dbReference type="SAM" id="Coils"/>
    </source>
</evidence>
<feature type="coiled-coil region" evidence="6">
    <location>
        <begin position="399"/>
        <end position="426"/>
    </location>
</feature>
<dbReference type="KEGG" id="eaj:Q3M24_17460"/>
<dbReference type="SUPFAM" id="SSF117892">
    <property type="entry name" value="Band 7/SPFH domain"/>
    <property type="match status" value="1"/>
</dbReference>
<dbReference type="EMBL" id="CP159373">
    <property type="protein sequence ID" value="XCN72081.1"/>
    <property type="molecule type" value="Genomic_DNA"/>
</dbReference>
<dbReference type="CDD" id="cd03399">
    <property type="entry name" value="SPFH_flotillin"/>
    <property type="match status" value="1"/>
</dbReference>
<comment type="similarity">
    <text evidence="3">Belongs to the band 7/mec-2 family. Flotillin subfamily.</text>
</comment>
<evidence type="ECO:0000256" key="2">
    <source>
        <dbReference type="ARBA" id="ARBA00004236"/>
    </source>
</evidence>
<keyword evidence="8" id="KW-0812">Transmembrane</keyword>
<sequence length="572" mass="63360">METIFDFLVVAVIVLFCVLGLALILAKLYKKSTKEIAFVRTGFGGERVILNGGALVLPIFQDVIPVNMNTLRLEVQRRDNEALITKDRMRVDVAVEFYVRVKALKESIANAAQTLGYKTMEPQQLKELVEGKFVDALRAVAAEMSMKELHEMRVDFVNKVQQSVSEDLLKNGLELESVSLTGLDQTSKDHFNPDNAFDAEGLTRLTQEIEARRKTRNEIELDTKIAIENKNLEAEKQSLEIARESEYARMQQEREVEIRRAGQTTEIAQEKASKQKEAQQAAIEAKKQIDISRISAERETEQQTIEKERLLQEKEIEKRKSLEIAEQDKAIAIAEKSKAQSVAQAEADKARSAAVREEEHVVTVRETERAERVKAVELVEAKKQAERDAIAIEVAAEAQKNAAKDKAEAVRTIAAAEAEKEQIKAKGEAEAAILKAEAAEKRYAVDAAGERALNEARNLLSAEQIQMQIKQALIEQLPEIIRESVKPMEQIDGIKIIQVDGLNAGQGGSSTSAGEGGSGSLADQVVNSALRYRGQAPLLDSLLAEIGLKGSDINGLQDLNKGDHQHKIEPEE</sequence>
<name>A0AAU8LT87_9BACT</name>
<feature type="region of interest" description="Disordered" evidence="7">
    <location>
        <begin position="552"/>
        <end position="572"/>
    </location>
</feature>
<keyword evidence="8" id="KW-1133">Transmembrane helix</keyword>
<evidence type="ECO:0000259" key="9">
    <source>
        <dbReference type="SMART" id="SM00244"/>
    </source>
</evidence>
<feature type="transmembrane region" description="Helical" evidence="8">
    <location>
        <begin position="6"/>
        <end position="26"/>
    </location>
</feature>
<dbReference type="InterPro" id="IPR027705">
    <property type="entry name" value="Flotillin_fam"/>
</dbReference>
<keyword evidence="5 8" id="KW-0472">Membrane</keyword>
<evidence type="ECO:0000256" key="5">
    <source>
        <dbReference type="ARBA" id="ARBA00023136"/>
    </source>
</evidence>
<reference evidence="10" key="2">
    <citation type="submission" date="2024-06" db="EMBL/GenBank/DDBJ databases">
        <authorList>
            <person name="Plum-Jensen L.E."/>
            <person name="Schramm A."/>
            <person name="Marshall I.P.G."/>
        </authorList>
    </citation>
    <scope>NUCLEOTIDE SEQUENCE</scope>
    <source>
        <strain evidence="10">Rat1</strain>
    </source>
</reference>
<feature type="domain" description="Band 7" evidence="9">
    <location>
        <begin position="26"/>
        <end position="195"/>
    </location>
</feature>
<evidence type="ECO:0000313" key="10">
    <source>
        <dbReference type="EMBL" id="XCN72081.1"/>
    </source>
</evidence>
<protein>
    <submittedName>
        <fullName evidence="10">Flotillin family protein</fullName>
    </submittedName>
</protein>